<dbReference type="STRING" id="1336337.A0A3N4J9E9"/>
<feature type="compositionally biased region" description="Acidic residues" evidence="1">
    <location>
        <begin position="312"/>
        <end position="327"/>
    </location>
</feature>
<sequence>MGNTQTRHAELLKEPYFVEIVDERVQLLPTAPANVYFKAQKVTNIISAMKNPEEIDNIIPFLLGMRQAKVSLNAGQKQKIIRMCNLNGRVDLVVRIIKNVVDYNFYLTKAVARECMRGALVEQTVPDKEISTKAVEHANLFMGKFVNTRLKVNAGDRLKRDPVVIGTALGVIADNNIRYNHINGEIEKLCRLLKDECWDQVEWECPEPTKHFGDMNRIMHVRMLRNIILDYTPVLEGLLGAKDILVKVNDLYPWLCEESEKLANKIAGWKEVLKDSPGLSIDVYRAAAELVRQREEKLKAGELFEEAVREGADEEVAEGEEAVDDDGLTAAQRKELEELERGM</sequence>
<gene>
    <name evidence="2" type="ORF">L873DRAFT_1830152</name>
</gene>
<proteinExistence type="predicted"/>
<evidence type="ECO:0000313" key="3">
    <source>
        <dbReference type="Proteomes" id="UP000276215"/>
    </source>
</evidence>
<accession>A0A3N4J9E9</accession>
<dbReference type="EMBL" id="ML120433">
    <property type="protein sequence ID" value="RPA94815.1"/>
    <property type="molecule type" value="Genomic_DNA"/>
</dbReference>
<feature type="region of interest" description="Disordered" evidence="1">
    <location>
        <begin position="310"/>
        <end position="330"/>
    </location>
</feature>
<dbReference type="Proteomes" id="UP000276215">
    <property type="component" value="Unassembled WGS sequence"/>
</dbReference>
<keyword evidence="3" id="KW-1185">Reference proteome</keyword>
<dbReference type="AlphaFoldDB" id="A0A3N4J9E9"/>
<dbReference type="OrthoDB" id="5405126at2759"/>
<organism evidence="2 3">
    <name type="scientific">Choiromyces venosus 120613-1</name>
    <dbReference type="NCBI Taxonomy" id="1336337"/>
    <lineage>
        <taxon>Eukaryota</taxon>
        <taxon>Fungi</taxon>
        <taxon>Dikarya</taxon>
        <taxon>Ascomycota</taxon>
        <taxon>Pezizomycotina</taxon>
        <taxon>Pezizomycetes</taxon>
        <taxon>Pezizales</taxon>
        <taxon>Tuberaceae</taxon>
        <taxon>Choiromyces</taxon>
    </lineage>
</organism>
<reference evidence="2 3" key="1">
    <citation type="journal article" date="2018" name="Nat. Ecol. Evol.">
        <title>Pezizomycetes genomes reveal the molecular basis of ectomycorrhizal truffle lifestyle.</title>
        <authorList>
            <person name="Murat C."/>
            <person name="Payen T."/>
            <person name="Noel B."/>
            <person name="Kuo A."/>
            <person name="Morin E."/>
            <person name="Chen J."/>
            <person name="Kohler A."/>
            <person name="Krizsan K."/>
            <person name="Balestrini R."/>
            <person name="Da Silva C."/>
            <person name="Montanini B."/>
            <person name="Hainaut M."/>
            <person name="Levati E."/>
            <person name="Barry K.W."/>
            <person name="Belfiori B."/>
            <person name="Cichocki N."/>
            <person name="Clum A."/>
            <person name="Dockter R.B."/>
            <person name="Fauchery L."/>
            <person name="Guy J."/>
            <person name="Iotti M."/>
            <person name="Le Tacon F."/>
            <person name="Lindquist E.A."/>
            <person name="Lipzen A."/>
            <person name="Malagnac F."/>
            <person name="Mello A."/>
            <person name="Molinier V."/>
            <person name="Miyauchi S."/>
            <person name="Poulain J."/>
            <person name="Riccioni C."/>
            <person name="Rubini A."/>
            <person name="Sitrit Y."/>
            <person name="Splivallo R."/>
            <person name="Traeger S."/>
            <person name="Wang M."/>
            <person name="Zifcakova L."/>
            <person name="Wipf D."/>
            <person name="Zambonelli A."/>
            <person name="Paolocci F."/>
            <person name="Nowrousian M."/>
            <person name="Ottonello S."/>
            <person name="Baldrian P."/>
            <person name="Spatafora J.W."/>
            <person name="Henrissat B."/>
            <person name="Nagy L.G."/>
            <person name="Aury J.M."/>
            <person name="Wincker P."/>
            <person name="Grigoriev I.V."/>
            <person name="Bonfante P."/>
            <person name="Martin F.M."/>
        </authorList>
    </citation>
    <scope>NUCLEOTIDE SEQUENCE [LARGE SCALE GENOMIC DNA]</scope>
    <source>
        <strain evidence="2 3">120613-1</strain>
    </source>
</reference>
<protein>
    <submittedName>
        <fullName evidence="2">Uncharacterized protein</fullName>
    </submittedName>
</protein>
<evidence type="ECO:0000313" key="2">
    <source>
        <dbReference type="EMBL" id="RPA94815.1"/>
    </source>
</evidence>
<name>A0A3N4J9E9_9PEZI</name>
<evidence type="ECO:0000256" key="1">
    <source>
        <dbReference type="SAM" id="MobiDB-lite"/>
    </source>
</evidence>